<evidence type="ECO:0000313" key="2">
    <source>
        <dbReference type="EMBL" id="NJP97199.1"/>
    </source>
</evidence>
<organism evidence="2 3">
    <name type="scientific">Nonomuraea composti</name>
    <dbReference type="NCBI Taxonomy" id="2720023"/>
    <lineage>
        <taxon>Bacteria</taxon>
        <taxon>Bacillati</taxon>
        <taxon>Actinomycetota</taxon>
        <taxon>Actinomycetes</taxon>
        <taxon>Streptosporangiales</taxon>
        <taxon>Streptosporangiaceae</taxon>
        <taxon>Nonomuraea</taxon>
    </lineage>
</organism>
<name>A0ABX1BKU4_9ACTN</name>
<sequence length="124" mass="13307">MTLSPLSPPWIEAVPPWSATISPLPILPPLEDVVPSVTSGPRADRPARPPRAPGHGIRRGRPVTPPRGRPHSSPTPQAPPTTREPAPAQVTAPPPRGRGLPNPCATMHDFRRAACDQMLSRLTR</sequence>
<feature type="region of interest" description="Disordered" evidence="1">
    <location>
        <begin position="21"/>
        <end position="105"/>
    </location>
</feature>
<accession>A0ABX1BKU4</accession>
<dbReference type="RefSeq" id="WP_168019031.1">
    <property type="nucleotide sequence ID" value="NZ_JAATEP010000061.1"/>
</dbReference>
<comment type="caution">
    <text evidence="2">The sequence shown here is derived from an EMBL/GenBank/DDBJ whole genome shotgun (WGS) entry which is preliminary data.</text>
</comment>
<evidence type="ECO:0000256" key="1">
    <source>
        <dbReference type="SAM" id="MobiDB-lite"/>
    </source>
</evidence>
<protein>
    <submittedName>
        <fullName evidence="2">Uncharacterized protein</fullName>
    </submittedName>
</protein>
<reference evidence="2 3" key="1">
    <citation type="submission" date="2020-03" db="EMBL/GenBank/DDBJ databases">
        <title>WGS of actinomycetes isolated from Thailand.</title>
        <authorList>
            <person name="Thawai C."/>
        </authorList>
    </citation>
    <scope>NUCLEOTIDE SEQUENCE [LARGE SCALE GENOMIC DNA]</scope>
    <source>
        <strain evidence="2 3">FMUSA5-5</strain>
    </source>
</reference>
<dbReference type="EMBL" id="JAATEP010000061">
    <property type="protein sequence ID" value="NJP97199.1"/>
    <property type="molecule type" value="Genomic_DNA"/>
</dbReference>
<dbReference type="Proteomes" id="UP000696294">
    <property type="component" value="Unassembled WGS sequence"/>
</dbReference>
<keyword evidence="3" id="KW-1185">Reference proteome</keyword>
<proteinExistence type="predicted"/>
<evidence type="ECO:0000313" key="3">
    <source>
        <dbReference type="Proteomes" id="UP000696294"/>
    </source>
</evidence>
<gene>
    <name evidence="2" type="ORF">HCN51_48585</name>
</gene>